<sequence>MKRRPIISDDSIMNKRIKPVNESHRSKPRTTFEDLPNEMFYEIFDYLDAGHLFKSFSYLNTRLQNILRNSSLLLKVNTSSTSKSDLQQYKRDIILPYKHRITSLTTSNPFTVDIIFFPVRLASQFTRLKAIILDNIKSKYLCNILKHLASLHNLSSLVLIPIDHYRNTNEIYQCIFRLPVLKYCKISLKTDYYTDSLPIATNVTSPIEHLVIQHDFNLEDLNALLSYVPHLRHLKFHSFNGSYSNKKEIFSCSSSNLTHLSINLNSVSFDQFEFMTKTLFHQLDSIHISVDADRTYLDAKRWENLILSFMPRLRVFNFQHIDVIKNITVDIQSIHEPLLKQFESSFWSQRKWFFHYQFYSAAYQKEVIFYSINPFRRKKYTISRQLTECVPPRHQKTNMDAVDHVEIQGEKAIMKCVNYFRNATKLTLSQCFGESNFWLRINLKPILPVKRLTTLVLNCDVFRLDQLIELLRLAPHVHTLTINVSSIKDSNPISFQHNEAFQFVAKTNKITNVTIKETSTLENSQLYIALCPRMQHLAIKSYFGCAAPIIQYILRENKTNIQQLCSIRIETMRRSISKALQTVIESEKKFDNYSMKLIGYNLYLWW</sequence>
<evidence type="ECO:0000259" key="1">
    <source>
        <dbReference type="PROSITE" id="PS50181"/>
    </source>
</evidence>
<proteinExistence type="predicted"/>
<dbReference type="PROSITE" id="PS50181">
    <property type="entry name" value="FBOX"/>
    <property type="match status" value="1"/>
</dbReference>
<evidence type="ECO:0000313" key="4">
    <source>
        <dbReference type="Proteomes" id="UP000663855"/>
    </source>
</evidence>
<dbReference type="Proteomes" id="UP000681967">
    <property type="component" value="Unassembled WGS sequence"/>
</dbReference>
<dbReference type="SUPFAM" id="SSF52047">
    <property type="entry name" value="RNI-like"/>
    <property type="match status" value="1"/>
</dbReference>
<dbReference type="AlphaFoldDB" id="A0A815K3X6"/>
<reference evidence="2" key="1">
    <citation type="submission" date="2021-02" db="EMBL/GenBank/DDBJ databases">
        <authorList>
            <person name="Nowell W R."/>
        </authorList>
    </citation>
    <scope>NUCLEOTIDE SEQUENCE</scope>
</reference>
<comment type="caution">
    <text evidence="2">The sequence shown here is derived from an EMBL/GenBank/DDBJ whole genome shotgun (WGS) entry which is preliminary data.</text>
</comment>
<dbReference type="InterPro" id="IPR036047">
    <property type="entry name" value="F-box-like_dom_sf"/>
</dbReference>
<protein>
    <recommendedName>
        <fullName evidence="1">F-box domain-containing protein</fullName>
    </recommendedName>
</protein>
<accession>A0A815K3X6</accession>
<gene>
    <name evidence="3" type="ORF">BYL167_LOCUS16429</name>
    <name evidence="2" type="ORF">CJN711_LOCUS21434</name>
</gene>
<dbReference type="SUPFAM" id="SSF81383">
    <property type="entry name" value="F-box domain"/>
    <property type="match status" value="1"/>
</dbReference>
<dbReference type="InterPro" id="IPR001810">
    <property type="entry name" value="F-box_dom"/>
</dbReference>
<dbReference type="EMBL" id="CAJNOV010010119">
    <property type="protein sequence ID" value="CAF1390706.1"/>
    <property type="molecule type" value="Genomic_DNA"/>
</dbReference>
<dbReference type="Proteomes" id="UP000663855">
    <property type="component" value="Unassembled WGS sequence"/>
</dbReference>
<evidence type="ECO:0000313" key="3">
    <source>
        <dbReference type="EMBL" id="CAF4050910.1"/>
    </source>
</evidence>
<dbReference type="EMBL" id="CAJOBH010006282">
    <property type="protein sequence ID" value="CAF4050910.1"/>
    <property type="molecule type" value="Genomic_DNA"/>
</dbReference>
<name>A0A815K3X6_9BILA</name>
<dbReference type="Gene3D" id="3.80.10.10">
    <property type="entry name" value="Ribonuclease Inhibitor"/>
    <property type="match status" value="1"/>
</dbReference>
<organism evidence="2 4">
    <name type="scientific">Rotaria magnacalcarata</name>
    <dbReference type="NCBI Taxonomy" id="392030"/>
    <lineage>
        <taxon>Eukaryota</taxon>
        <taxon>Metazoa</taxon>
        <taxon>Spiralia</taxon>
        <taxon>Gnathifera</taxon>
        <taxon>Rotifera</taxon>
        <taxon>Eurotatoria</taxon>
        <taxon>Bdelloidea</taxon>
        <taxon>Philodinida</taxon>
        <taxon>Philodinidae</taxon>
        <taxon>Rotaria</taxon>
    </lineage>
</organism>
<dbReference type="InterPro" id="IPR032675">
    <property type="entry name" value="LRR_dom_sf"/>
</dbReference>
<feature type="domain" description="F-box" evidence="1">
    <location>
        <begin position="29"/>
        <end position="76"/>
    </location>
</feature>
<evidence type="ECO:0000313" key="2">
    <source>
        <dbReference type="EMBL" id="CAF1390706.1"/>
    </source>
</evidence>